<accession>A0A383D7P6</accession>
<organism evidence="1">
    <name type="scientific">marine metagenome</name>
    <dbReference type="NCBI Taxonomy" id="408172"/>
    <lineage>
        <taxon>unclassified sequences</taxon>
        <taxon>metagenomes</taxon>
        <taxon>ecological metagenomes</taxon>
    </lineage>
</organism>
<dbReference type="EMBL" id="UINC01215021">
    <property type="protein sequence ID" value="SVE40512.1"/>
    <property type="molecule type" value="Genomic_DNA"/>
</dbReference>
<evidence type="ECO:0000313" key="1">
    <source>
        <dbReference type="EMBL" id="SVE40512.1"/>
    </source>
</evidence>
<name>A0A383D7P6_9ZZZZ</name>
<gene>
    <name evidence="1" type="ORF">METZ01_LOCUS493366</name>
</gene>
<dbReference type="AlphaFoldDB" id="A0A383D7P6"/>
<reference evidence="1" key="1">
    <citation type="submission" date="2018-05" db="EMBL/GenBank/DDBJ databases">
        <authorList>
            <person name="Lanie J.A."/>
            <person name="Ng W.-L."/>
            <person name="Kazmierczak K.M."/>
            <person name="Andrzejewski T.M."/>
            <person name="Davidsen T.M."/>
            <person name="Wayne K.J."/>
            <person name="Tettelin H."/>
            <person name="Glass J.I."/>
            <person name="Rusch D."/>
            <person name="Podicherti R."/>
            <person name="Tsui H.-C.T."/>
            <person name="Winkler M.E."/>
        </authorList>
    </citation>
    <scope>NUCLEOTIDE SEQUENCE</scope>
</reference>
<sequence>MVIRIRYFFYHHYKVEKVEVISMLSKGFSRYALKQVSINRSFAYLFRDCET</sequence>
<protein>
    <submittedName>
        <fullName evidence="1">Uncharacterized protein</fullName>
    </submittedName>
</protein>
<proteinExistence type="predicted"/>